<evidence type="ECO:0000256" key="4">
    <source>
        <dbReference type="SAM" id="SignalP"/>
    </source>
</evidence>
<dbReference type="OrthoDB" id="543872at2759"/>
<proteinExistence type="inferred from homology"/>
<gene>
    <name evidence="5" type="ORF">Rsub_05686</name>
</gene>
<dbReference type="EMBL" id="BDRX01000037">
    <property type="protein sequence ID" value="GBF93075.1"/>
    <property type="molecule type" value="Genomic_DNA"/>
</dbReference>
<feature type="chain" id="PRO_5016134150" evidence="4">
    <location>
        <begin position="35"/>
        <end position="497"/>
    </location>
</feature>
<protein>
    <submittedName>
        <fullName evidence="5">Glucuronyl hydrolase</fullName>
    </submittedName>
</protein>
<dbReference type="InParanoid" id="A0A2V0P7K7"/>
<dbReference type="Proteomes" id="UP000247498">
    <property type="component" value="Unassembled WGS sequence"/>
</dbReference>
<evidence type="ECO:0000256" key="3">
    <source>
        <dbReference type="SAM" id="MobiDB-lite"/>
    </source>
</evidence>
<dbReference type="PROSITE" id="PS51318">
    <property type="entry name" value="TAT"/>
    <property type="match status" value="1"/>
</dbReference>
<comment type="similarity">
    <text evidence="2">Belongs to the glycosyl hydrolase 88 family.</text>
</comment>
<feature type="compositionally biased region" description="Gly residues" evidence="3">
    <location>
        <begin position="338"/>
        <end position="356"/>
    </location>
</feature>
<dbReference type="AlphaFoldDB" id="A0A2V0P7K7"/>
<organism evidence="5 6">
    <name type="scientific">Raphidocelis subcapitata</name>
    <dbReference type="NCBI Taxonomy" id="307507"/>
    <lineage>
        <taxon>Eukaryota</taxon>
        <taxon>Viridiplantae</taxon>
        <taxon>Chlorophyta</taxon>
        <taxon>core chlorophytes</taxon>
        <taxon>Chlorophyceae</taxon>
        <taxon>CS clade</taxon>
        <taxon>Sphaeropleales</taxon>
        <taxon>Selenastraceae</taxon>
        <taxon>Raphidocelis</taxon>
    </lineage>
</organism>
<dbReference type="SUPFAM" id="SSF48208">
    <property type="entry name" value="Six-hairpin glycosidases"/>
    <property type="match status" value="1"/>
</dbReference>
<keyword evidence="6" id="KW-1185">Reference proteome</keyword>
<reference evidence="5 6" key="1">
    <citation type="journal article" date="2018" name="Sci. Rep.">
        <title>Raphidocelis subcapitata (=Pseudokirchneriella subcapitata) provides an insight into genome evolution and environmental adaptations in the Sphaeropleales.</title>
        <authorList>
            <person name="Suzuki S."/>
            <person name="Yamaguchi H."/>
            <person name="Nakajima N."/>
            <person name="Kawachi M."/>
        </authorList>
    </citation>
    <scope>NUCLEOTIDE SEQUENCE [LARGE SCALE GENOMIC DNA]</scope>
    <source>
        <strain evidence="5 6">NIES-35</strain>
    </source>
</reference>
<feature type="region of interest" description="Disordered" evidence="3">
    <location>
        <begin position="329"/>
        <end position="356"/>
    </location>
</feature>
<dbReference type="InterPro" id="IPR012341">
    <property type="entry name" value="6hp_glycosidase-like_sf"/>
</dbReference>
<dbReference type="Gene3D" id="1.50.10.10">
    <property type="match status" value="2"/>
</dbReference>
<comment type="caution">
    <text evidence="5">The sequence shown here is derived from an EMBL/GenBank/DDBJ whole genome shotgun (WGS) entry which is preliminary data.</text>
</comment>
<accession>A0A2V0P7K7</accession>
<keyword evidence="1 5" id="KW-0378">Hydrolase</keyword>
<feature type="signal peptide" evidence="4">
    <location>
        <begin position="1"/>
        <end position="34"/>
    </location>
</feature>
<evidence type="ECO:0000256" key="1">
    <source>
        <dbReference type="ARBA" id="ARBA00022801"/>
    </source>
</evidence>
<dbReference type="STRING" id="307507.A0A2V0P7K7"/>
<dbReference type="PANTHER" id="PTHR36845:SF1">
    <property type="entry name" value="HYDROLASE, PUTATIVE (AFU_ORTHOLOGUE AFUA_7G05090)-RELATED"/>
    <property type="match status" value="1"/>
</dbReference>
<dbReference type="GO" id="GO:0000272">
    <property type="term" value="P:polysaccharide catabolic process"/>
    <property type="evidence" value="ECO:0007669"/>
    <property type="project" value="TreeGrafter"/>
</dbReference>
<evidence type="ECO:0000313" key="5">
    <source>
        <dbReference type="EMBL" id="GBF93075.1"/>
    </source>
</evidence>
<dbReference type="InterPro" id="IPR006311">
    <property type="entry name" value="TAT_signal"/>
</dbReference>
<evidence type="ECO:0000256" key="2">
    <source>
        <dbReference type="ARBA" id="ARBA00038358"/>
    </source>
</evidence>
<evidence type="ECO:0000313" key="6">
    <source>
        <dbReference type="Proteomes" id="UP000247498"/>
    </source>
</evidence>
<keyword evidence="4" id="KW-0732">Signal</keyword>
<dbReference type="PANTHER" id="PTHR36845">
    <property type="entry name" value="HYDROLASE, PUTATIVE (AFU_ORTHOLOGUE AFUA_7G05090)-RELATED"/>
    <property type="match status" value="1"/>
</dbReference>
<dbReference type="GO" id="GO:0052757">
    <property type="term" value="F:chondroitin hydrolase activity"/>
    <property type="evidence" value="ECO:0007669"/>
    <property type="project" value="TreeGrafter"/>
</dbReference>
<sequence>MRRASCYHGPAAPRRRAALALALAAAFAAALLRAAPPAAAAAAAAALPPPAPAALAPGGAVCLAAAPCLLKSEGACDSLLSGGTWYNVPGLSARLSSPASDAAAAAQDAASDGDAEAEPMADLMRRVRAAAEAKALATAGRLTPQQYPMATLPDGGWETVAAGHWMSGFYPGILWQLHELGGRSDPAWPERARAWQAGLAGRQRDFGAQHDFGFIYLPSFAHSYTVTNSTEDLRQALAAAEVAANHVRPDGTTYHIVEYNPNTGAINKKYTYQGHSPDSTWARGQAWALAGFAMLASETGEAEWLDAGRQVADAYLGRMSAQGPGQAAAAASDAAASDGGGDADGGGAAGGGGAGPEGGRWDGYVPVWDFDAPWHPEMDGPRDTSGAAVAALGLLHLADACSGAAGANATAAGSGSAAAAAGGCGAKYLCAATNALRALASDKYLSPPSEAGFPALLRHATGGFPLRSHVDVGLISGDYYFLSALAKCAAMPACANA</sequence>
<dbReference type="InterPro" id="IPR052369">
    <property type="entry name" value="UG_Glycosaminoglycan_Hydrolase"/>
</dbReference>
<name>A0A2V0P7K7_9CHLO</name>
<dbReference type="InterPro" id="IPR008928">
    <property type="entry name" value="6-hairpin_glycosidase_sf"/>
</dbReference>